<reference evidence="2" key="1">
    <citation type="submission" date="2022-10" db="EMBL/GenBank/DDBJ databases">
        <authorList>
            <person name="Yu W.X."/>
        </authorList>
    </citation>
    <scope>NUCLEOTIDE SEQUENCE</scope>
    <source>
        <strain evidence="2">D04</strain>
    </source>
</reference>
<accession>A0AAE3MCW5</accession>
<gene>
    <name evidence="2" type="ORF">OM074_07420</name>
</gene>
<name>A0AAE3MCW5_9BACT</name>
<keyword evidence="3" id="KW-1185">Reference proteome</keyword>
<dbReference type="AlphaFoldDB" id="A0AAE3MCW5"/>
<evidence type="ECO:0000313" key="2">
    <source>
        <dbReference type="EMBL" id="MCW3805453.1"/>
    </source>
</evidence>
<protein>
    <submittedName>
        <fullName evidence="2">YfiR family protein</fullName>
    </submittedName>
</protein>
<dbReference type="EMBL" id="JAPDPI010000011">
    <property type="protein sequence ID" value="MCW3805453.1"/>
    <property type="molecule type" value="Genomic_DNA"/>
</dbReference>
<evidence type="ECO:0000313" key="3">
    <source>
        <dbReference type="Proteomes" id="UP001207408"/>
    </source>
</evidence>
<dbReference type="Pfam" id="PF13689">
    <property type="entry name" value="DUF4154"/>
    <property type="match status" value="1"/>
</dbReference>
<dbReference type="RefSeq" id="WP_301198824.1">
    <property type="nucleotide sequence ID" value="NZ_JAPDPI010000011.1"/>
</dbReference>
<comment type="caution">
    <text evidence="2">The sequence shown here is derived from an EMBL/GenBank/DDBJ whole genome shotgun (WGS) entry which is preliminary data.</text>
</comment>
<proteinExistence type="predicted"/>
<sequence length="170" mass="18727">MYKQTLGLLMLLCLLGATNIHAQNEKIKTLFILNFIKNVNWHSDIQTKSFKVLILGNKQISNELNSIGLMKSSGLGSLNVAYAKEFTPDNNIDIIVVSKESDGIWEQIKTAYQGKPVLIISDNCNGGKKVAGINIIDNGGKLSYEISKKNIESHNLNATPKLLNLGKQID</sequence>
<feature type="signal peptide" evidence="1">
    <location>
        <begin position="1"/>
        <end position="22"/>
    </location>
</feature>
<evidence type="ECO:0000256" key="1">
    <source>
        <dbReference type="SAM" id="SignalP"/>
    </source>
</evidence>
<feature type="chain" id="PRO_5041983706" evidence="1">
    <location>
        <begin position="23"/>
        <end position="170"/>
    </location>
</feature>
<dbReference type="Proteomes" id="UP001207408">
    <property type="component" value="Unassembled WGS sequence"/>
</dbReference>
<keyword evidence="1" id="KW-0732">Signal</keyword>
<dbReference type="InterPro" id="IPR025293">
    <property type="entry name" value="YfiR/HmsC-like"/>
</dbReference>
<organism evidence="2 3">
    <name type="scientific">Plebeiibacterium marinum</name>
    <dbReference type="NCBI Taxonomy" id="2992111"/>
    <lineage>
        <taxon>Bacteria</taxon>
        <taxon>Pseudomonadati</taxon>
        <taxon>Bacteroidota</taxon>
        <taxon>Bacteroidia</taxon>
        <taxon>Marinilabiliales</taxon>
        <taxon>Marinilabiliaceae</taxon>
        <taxon>Plebeiibacterium</taxon>
    </lineage>
</organism>